<dbReference type="Gene3D" id="1.20.1560.10">
    <property type="entry name" value="ABC transporter type 1, transmembrane domain"/>
    <property type="match status" value="1"/>
</dbReference>
<feature type="domain" description="ABC transmembrane type-1" evidence="10">
    <location>
        <begin position="17"/>
        <end position="297"/>
    </location>
</feature>
<keyword evidence="3" id="KW-0547">Nucleotide-binding</keyword>
<gene>
    <name evidence="11" type="ORF">ACFOGJ_23190</name>
</gene>
<dbReference type="SUPFAM" id="SSF90123">
    <property type="entry name" value="ABC transporter transmembrane region"/>
    <property type="match status" value="1"/>
</dbReference>
<evidence type="ECO:0000256" key="4">
    <source>
        <dbReference type="ARBA" id="ARBA00022840"/>
    </source>
</evidence>
<feature type="transmembrane region" description="Helical" evidence="8">
    <location>
        <begin position="84"/>
        <end position="103"/>
    </location>
</feature>
<dbReference type="PANTHER" id="PTHR43394">
    <property type="entry name" value="ATP-DEPENDENT PERMEASE MDL1, MITOCHONDRIAL"/>
    <property type="match status" value="1"/>
</dbReference>
<feature type="region of interest" description="Disordered" evidence="7">
    <location>
        <begin position="538"/>
        <end position="564"/>
    </location>
</feature>
<evidence type="ECO:0000256" key="2">
    <source>
        <dbReference type="ARBA" id="ARBA00022692"/>
    </source>
</evidence>
<dbReference type="RefSeq" id="WP_379905091.1">
    <property type="nucleotide sequence ID" value="NZ_JBHRTR010000036.1"/>
</dbReference>
<evidence type="ECO:0000256" key="3">
    <source>
        <dbReference type="ARBA" id="ARBA00022741"/>
    </source>
</evidence>
<dbReference type="InterPro" id="IPR036640">
    <property type="entry name" value="ABC1_TM_sf"/>
</dbReference>
<evidence type="ECO:0000313" key="11">
    <source>
        <dbReference type="EMBL" id="MFC3230174.1"/>
    </source>
</evidence>
<feature type="transmembrane region" description="Helical" evidence="8">
    <location>
        <begin position="140"/>
        <end position="171"/>
    </location>
</feature>
<keyword evidence="6 8" id="KW-0472">Membrane</keyword>
<feature type="transmembrane region" description="Helical" evidence="8">
    <location>
        <begin position="52"/>
        <end position="72"/>
    </location>
</feature>
<evidence type="ECO:0000256" key="6">
    <source>
        <dbReference type="ARBA" id="ARBA00023136"/>
    </source>
</evidence>
<sequence>MTELLRRFRSRPGVTGLILLASMLAHLLGLISALYVIQVLNRYVSHGVDTTLATLTVGVLLAIAFEAGFRIVRLRLAATLSGRADLNIGIGAYGVLATARSAALERLPPGQAREAVLGLEQAEAAYSATGLVGWIDLPFVLLYGLVVYLISPVLALVLFCALLLSVGMGLAHQAAMRQVTRASVERRATAHGLVASLIGGAEAVRLFGAAPRLIAAWTGNLAQLQALRRQAAQRDGLLQSGAMALQAVTTVGIIAVGAVQAVRGDLSVGALIGANILATRALQPTNRLAGLLAALTRAGEARRRAQALAALPQEAEGGGALGRFAGRLELRDLAYTPPGAPAPLFEGVSLALEPGAVLVLTGRNGAGKSSMMRLIAGLVQPDRGQILADGTDIRQLAPSWWRRQLIYLPQEPTFVNGTIRENLSDANPDLPEAGWHRCLEQAGAAAHVLASPKGLDTPISGDGMTLARGIRRKLALARALATDGRLVLLDEPTEGLDQEGVRAMYDLLIELARQGRTICLSSHDPRIVRAAGLELDLDEKPRPQLRRAGQGGPAGQPASIEAGR</sequence>
<feature type="transmembrane region" description="Helical" evidence="8">
    <location>
        <begin position="12"/>
        <end position="40"/>
    </location>
</feature>
<dbReference type="Pfam" id="PF00005">
    <property type="entry name" value="ABC_tran"/>
    <property type="match status" value="1"/>
</dbReference>
<dbReference type="PROSITE" id="PS50893">
    <property type="entry name" value="ABC_TRANSPORTER_2"/>
    <property type="match status" value="1"/>
</dbReference>
<comment type="caution">
    <text evidence="11">The sequence shown here is derived from an EMBL/GenBank/DDBJ whole genome shotgun (WGS) entry which is preliminary data.</text>
</comment>
<dbReference type="InterPro" id="IPR003439">
    <property type="entry name" value="ABC_transporter-like_ATP-bd"/>
</dbReference>
<keyword evidence="2 8" id="KW-0812">Transmembrane</keyword>
<keyword evidence="4" id="KW-0067">ATP-binding</keyword>
<reference evidence="12" key="1">
    <citation type="journal article" date="2019" name="Int. J. Syst. Evol. Microbiol.">
        <title>The Global Catalogue of Microorganisms (GCM) 10K type strain sequencing project: providing services to taxonomists for standard genome sequencing and annotation.</title>
        <authorList>
            <consortium name="The Broad Institute Genomics Platform"/>
            <consortium name="The Broad Institute Genome Sequencing Center for Infectious Disease"/>
            <person name="Wu L."/>
            <person name="Ma J."/>
        </authorList>
    </citation>
    <scope>NUCLEOTIDE SEQUENCE [LARGE SCALE GENOMIC DNA]</scope>
    <source>
        <strain evidence="12">KCTC 42964</strain>
    </source>
</reference>
<feature type="domain" description="ABC transporter" evidence="9">
    <location>
        <begin position="328"/>
        <end position="562"/>
    </location>
</feature>
<dbReference type="PROSITE" id="PS50929">
    <property type="entry name" value="ABC_TM1F"/>
    <property type="match status" value="1"/>
</dbReference>
<name>A0ABV7L6F3_9PROT</name>
<dbReference type="InterPro" id="IPR027417">
    <property type="entry name" value="P-loop_NTPase"/>
</dbReference>
<comment type="subcellular location">
    <subcellularLocation>
        <location evidence="1">Cell membrane</location>
        <topology evidence="1">Multi-pass membrane protein</topology>
    </subcellularLocation>
</comment>
<evidence type="ECO:0000313" key="12">
    <source>
        <dbReference type="Proteomes" id="UP001595528"/>
    </source>
</evidence>
<organism evidence="11 12">
    <name type="scientific">Marinibaculum pumilum</name>
    <dbReference type="NCBI Taxonomy" id="1766165"/>
    <lineage>
        <taxon>Bacteria</taxon>
        <taxon>Pseudomonadati</taxon>
        <taxon>Pseudomonadota</taxon>
        <taxon>Alphaproteobacteria</taxon>
        <taxon>Rhodospirillales</taxon>
        <taxon>Rhodospirillaceae</taxon>
        <taxon>Marinibaculum</taxon>
    </lineage>
</organism>
<protein>
    <submittedName>
        <fullName evidence="11">Peptidase domain-containing ABC transporter</fullName>
    </submittedName>
</protein>
<evidence type="ECO:0000256" key="5">
    <source>
        <dbReference type="ARBA" id="ARBA00022989"/>
    </source>
</evidence>
<dbReference type="SMART" id="SM00382">
    <property type="entry name" value="AAA"/>
    <property type="match status" value="1"/>
</dbReference>
<accession>A0ABV7L6F3</accession>
<dbReference type="PANTHER" id="PTHR43394:SF1">
    <property type="entry name" value="ATP-BINDING CASSETTE SUB-FAMILY B MEMBER 10, MITOCHONDRIAL"/>
    <property type="match status" value="1"/>
</dbReference>
<keyword evidence="5 8" id="KW-1133">Transmembrane helix</keyword>
<evidence type="ECO:0000256" key="1">
    <source>
        <dbReference type="ARBA" id="ARBA00004651"/>
    </source>
</evidence>
<evidence type="ECO:0000259" key="9">
    <source>
        <dbReference type="PROSITE" id="PS50893"/>
    </source>
</evidence>
<proteinExistence type="predicted"/>
<evidence type="ECO:0000256" key="8">
    <source>
        <dbReference type="SAM" id="Phobius"/>
    </source>
</evidence>
<keyword evidence="12" id="KW-1185">Reference proteome</keyword>
<dbReference type="EMBL" id="JBHRTR010000036">
    <property type="protein sequence ID" value="MFC3230174.1"/>
    <property type="molecule type" value="Genomic_DNA"/>
</dbReference>
<dbReference type="InterPro" id="IPR011527">
    <property type="entry name" value="ABC1_TM_dom"/>
</dbReference>
<evidence type="ECO:0000256" key="7">
    <source>
        <dbReference type="SAM" id="MobiDB-lite"/>
    </source>
</evidence>
<dbReference type="Pfam" id="PF00664">
    <property type="entry name" value="ABC_membrane"/>
    <property type="match status" value="1"/>
</dbReference>
<dbReference type="SUPFAM" id="SSF52540">
    <property type="entry name" value="P-loop containing nucleoside triphosphate hydrolases"/>
    <property type="match status" value="1"/>
</dbReference>
<evidence type="ECO:0000259" key="10">
    <source>
        <dbReference type="PROSITE" id="PS50929"/>
    </source>
</evidence>
<dbReference type="InterPro" id="IPR003593">
    <property type="entry name" value="AAA+_ATPase"/>
</dbReference>
<dbReference type="Proteomes" id="UP001595528">
    <property type="component" value="Unassembled WGS sequence"/>
</dbReference>
<dbReference type="Gene3D" id="3.40.50.300">
    <property type="entry name" value="P-loop containing nucleotide triphosphate hydrolases"/>
    <property type="match status" value="1"/>
</dbReference>
<dbReference type="InterPro" id="IPR039421">
    <property type="entry name" value="Type_1_exporter"/>
</dbReference>